<dbReference type="OrthoDB" id="2043123at2"/>
<keyword evidence="2" id="KW-0057">Aromatic amino acid biosynthesis</keyword>
<dbReference type="GO" id="GO:0016491">
    <property type="term" value="F:oxidoreductase activity"/>
    <property type="evidence" value="ECO:0007669"/>
    <property type="project" value="InterPro"/>
</dbReference>
<proteinExistence type="predicted"/>
<keyword evidence="1" id="KW-0028">Amino-acid biosynthesis</keyword>
<dbReference type="GO" id="GO:0009073">
    <property type="term" value="P:aromatic amino acid family biosynthetic process"/>
    <property type="evidence" value="ECO:0007669"/>
    <property type="project" value="UniProtKB-KW"/>
</dbReference>
<evidence type="ECO:0000256" key="2">
    <source>
        <dbReference type="ARBA" id="ARBA00023141"/>
    </source>
</evidence>
<evidence type="ECO:0000259" key="4">
    <source>
        <dbReference type="Pfam" id="PF26558"/>
    </source>
</evidence>
<dbReference type="Pfam" id="PF26558">
    <property type="entry name" value="DHQS_2nd"/>
    <property type="match status" value="1"/>
</dbReference>
<dbReference type="AlphaFoldDB" id="A0A2P8HLC4"/>
<sequence length="182" mass="19399">MERTLITVKDVQSIGEGKRVCVDVVDALEPVEGMFAGSTGAGGFLVLSEHRATATYPPRTFRVNVGALHQYVWVGEQTSYAAELRGGDTVMVGSAVSQALREVAVGRIKMETRPLLRVTGVTSEGVLVWAVIQNADSVHLATPEGKPLPIEQLTAGCEVQGSADEPGRHLGERTRGVTKEFG</sequence>
<dbReference type="PANTHER" id="PTHR33563">
    <property type="match status" value="1"/>
</dbReference>
<dbReference type="Proteomes" id="UP000242310">
    <property type="component" value="Unassembled WGS sequence"/>
</dbReference>
<gene>
    <name evidence="5" type="ORF">B0H94_105174</name>
</gene>
<comment type="caution">
    <text evidence="5">The sequence shown here is derived from an EMBL/GenBank/DDBJ whole genome shotgun (WGS) entry which is preliminary data.</text>
</comment>
<dbReference type="GO" id="GO:0008652">
    <property type="term" value="P:amino acid biosynthetic process"/>
    <property type="evidence" value="ECO:0007669"/>
    <property type="project" value="UniProtKB-KW"/>
</dbReference>
<organism evidence="5 6">
    <name type="scientific">Salsuginibacillus halophilus</name>
    <dbReference type="NCBI Taxonomy" id="517424"/>
    <lineage>
        <taxon>Bacteria</taxon>
        <taxon>Bacillati</taxon>
        <taxon>Bacillota</taxon>
        <taxon>Bacilli</taxon>
        <taxon>Bacillales</taxon>
        <taxon>Bacillaceae</taxon>
        <taxon>Salsuginibacillus</taxon>
    </lineage>
</organism>
<dbReference type="InterPro" id="IPR002812">
    <property type="entry name" value="DHQS"/>
</dbReference>
<feature type="domain" description="3-dehydroquinate synthase C-terminal" evidence="4">
    <location>
        <begin position="6"/>
        <end position="173"/>
    </location>
</feature>
<reference evidence="5 6" key="1">
    <citation type="submission" date="2018-03" db="EMBL/GenBank/DDBJ databases">
        <title>Genomic Encyclopedia of Type Strains, Phase III (KMG-III): the genomes of soil and plant-associated and newly described type strains.</title>
        <authorList>
            <person name="Whitman W."/>
        </authorList>
    </citation>
    <scope>NUCLEOTIDE SEQUENCE [LARGE SCALE GENOMIC DNA]</scope>
    <source>
        <strain evidence="5 6">CGMCC 1.07653</strain>
    </source>
</reference>
<evidence type="ECO:0000313" key="6">
    <source>
        <dbReference type="Proteomes" id="UP000242310"/>
    </source>
</evidence>
<keyword evidence="6" id="KW-1185">Reference proteome</keyword>
<dbReference type="GO" id="GO:0003856">
    <property type="term" value="F:3-dehydroquinate synthase activity"/>
    <property type="evidence" value="ECO:0007669"/>
    <property type="project" value="InterPro"/>
</dbReference>
<dbReference type="RefSeq" id="WP_106588339.1">
    <property type="nucleotide sequence ID" value="NZ_PYAV01000005.1"/>
</dbReference>
<name>A0A2P8HLC4_9BACI</name>
<dbReference type="InterPro" id="IPR056179">
    <property type="entry name" value="DHQS_C"/>
</dbReference>
<feature type="region of interest" description="Disordered" evidence="3">
    <location>
        <begin position="161"/>
        <end position="182"/>
    </location>
</feature>
<evidence type="ECO:0000256" key="3">
    <source>
        <dbReference type="SAM" id="MobiDB-lite"/>
    </source>
</evidence>
<feature type="compositionally biased region" description="Basic and acidic residues" evidence="3">
    <location>
        <begin position="165"/>
        <end position="182"/>
    </location>
</feature>
<dbReference type="EMBL" id="PYAV01000005">
    <property type="protein sequence ID" value="PSL47019.1"/>
    <property type="molecule type" value="Genomic_DNA"/>
</dbReference>
<dbReference type="PANTHER" id="PTHR33563:SF1">
    <property type="entry name" value="3-DEHYDROQUINATE SYNTHASE"/>
    <property type="match status" value="1"/>
</dbReference>
<protein>
    <submittedName>
        <fullName evidence="5">3-dehydroquinate synthase II</fullName>
    </submittedName>
</protein>
<accession>A0A2P8HLC4</accession>
<evidence type="ECO:0000256" key="1">
    <source>
        <dbReference type="ARBA" id="ARBA00022605"/>
    </source>
</evidence>
<evidence type="ECO:0000313" key="5">
    <source>
        <dbReference type="EMBL" id="PSL47019.1"/>
    </source>
</evidence>